<dbReference type="Proteomes" id="UP001054837">
    <property type="component" value="Unassembled WGS sequence"/>
</dbReference>
<dbReference type="EMBL" id="BPLQ01000562">
    <property type="protein sequence ID" value="GIX72883.1"/>
    <property type="molecule type" value="Genomic_DNA"/>
</dbReference>
<gene>
    <name evidence="1" type="ORF">CDAR_72571</name>
</gene>
<proteinExistence type="predicted"/>
<evidence type="ECO:0000313" key="1">
    <source>
        <dbReference type="EMBL" id="GIX72883.1"/>
    </source>
</evidence>
<sequence>MAAITPPLEGPIIHPITSAAELRACVRERLKFHSAVSGFALVESVTRSSNGERFVFFAQVVRDGLIDKRSDTCRYRRSDSQTGNRGSVL</sequence>
<organism evidence="1 2">
    <name type="scientific">Caerostris darwini</name>
    <dbReference type="NCBI Taxonomy" id="1538125"/>
    <lineage>
        <taxon>Eukaryota</taxon>
        <taxon>Metazoa</taxon>
        <taxon>Ecdysozoa</taxon>
        <taxon>Arthropoda</taxon>
        <taxon>Chelicerata</taxon>
        <taxon>Arachnida</taxon>
        <taxon>Araneae</taxon>
        <taxon>Araneomorphae</taxon>
        <taxon>Entelegynae</taxon>
        <taxon>Araneoidea</taxon>
        <taxon>Araneidae</taxon>
        <taxon>Caerostris</taxon>
    </lineage>
</organism>
<accession>A0AAV4MKI0</accession>
<evidence type="ECO:0000313" key="2">
    <source>
        <dbReference type="Proteomes" id="UP001054837"/>
    </source>
</evidence>
<reference evidence="1 2" key="1">
    <citation type="submission" date="2021-06" db="EMBL/GenBank/DDBJ databases">
        <title>Caerostris darwini draft genome.</title>
        <authorList>
            <person name="Kono N."/>
            <person name="Arakawa K."/>
        </authorList>
    </citation>
    <scope>NUCLEOTIDE SEQUENCE [LARGE SCALE GENOMIC DNA]</scope>
</reference>
<keyword evidence="2" id="KW-1185">Reference proteome</keyword>
<protein>
    <submittedName>
        <fullName evidence="1">Uncharacterized protein</fullName>
    </submittedName>
</protein>
<name>A0AAV4MKI0_9ARAC</name>
<dbReference type="AlphaFoldDB" id="A0AAV4MKI0"/>
<comment type="caution">
    <text evidence="1">The sequence shown here is derived from an EMBL/GenBank/DDBJ whole genome shotgun (WGS) entry which is preliminary data.</text>
</comment>